<dbReference type="Pfam" id="PF04912">
    <property type="entry name" value="Dynamitin"/>
    <property type="match status" value="1"/>
</dbReference>
<evidence type="ECO:0000256" key="1">
    <source>
        <dbReference type="ARBA" id="ARBA00004496"/>
    </source>
</evidence>
<dbReference type="PANTHER" id="PTHR15346">
    <property type="entry name" value="DYNACTIN SUBUNIT"/>
    <property type="match status" value="1"/>
</dbReference>
<dbReference type="Proteomes" id="UP000008370">
    <property type="component" value="Unassembled WGS sequence"/>
</dbReference>
<dbReference type="InterPro" id="IPR028133">
    <property type="entry name" value="Dynamitin"/>
</dbReference>
<dbReference type="EMBL" id="JH930473">
    <property type="protein sequence ID" value="EKM54061.1"/>
    <property type="molecule type" value="Genomic_DNA"/>
</dbReference>
<feature type="compositionally biased region" description="Basic and acidic residues" evidence="4">
    <location>
        <begin position="172"/>
        <end position="187"/>
    </location>
</feature>
<dbReference type="AlphaFoldDB" id="K5UVK3"/>
<accession>K5UVK3</accession>
<feature type="region of interest" description="Disordered" evidence="4">
    <location>
        <begin position="164"/>
        <end position="187"/>
    </location>
</feature>
<feature type="region of interest" description="Disordered" evidence="4">
    <location>
        <begin position="271"/>
        <end position="322"/>
    </location>
</feature>
<feature type="compositionally biased region" description="Basic residues" evidence="4">
    <location>
        <begin position="9"/>
        <end position="21"/>
    </location>
</feature>
<dbReference type="GO" id="GO:0046872">
    <property type="term" value="F:metal ion binding"/>
    <property type="evidence" value="ECO:0007669"/>
    <property type="project" value="InterPro"/>
</dbReference>
<reference evidence="5 6" key="1">
    <citation type="journal article" date="2012" name="BMC Genomics">
        <title>Comparative genomics of the white-rot fungi, Phanerochaete carnosa and P. chrysosporium, to elucidate the genetic basis of the distinct wood types they colonize.</title>
        <authorList>
            <person name="Suzuki H."/>
            <person name="MacDonald J."/>
            <person name="Syed K."/>
            <person name="Salamov A."/>
            <person name="Hori C."/>
            <person name="Aerts A."/>
            <person name="Henrissat B."/>
            <person name="Wiebenga A."/>
            <person name="vanKuyk P.A."/>
            <person name="Barry K."/>
            <person name="Lindquist E."/>
            <person name="LaButti K."/>
            <person name="Lapidus A."/>
            <person name="Lucas S."/>
            <person name="Coutinho P."/>
            <person name="Gong Y."/>
            <person name="Samejima M."/>
            <person name="Mahadevan R."/>
            <person name="Abou-Zaid M."/>
            <person name="de Vries R.P."/>
            <person name="Igarashi K."/>
            <person name="Yadav J.S."/>
            <person name="Grigoriev I.V."/>
            <person name="Master E.R."/>
        </authorList>
    </citation>
    <scope>NUCLEOTIDE SEQUENCE [LARGE SCALE GENOMIC DNA]</scope>
    <source>
        <strain evidence="5 6">HHB-10118-sp</strain>
    </source>
</reference>
<keyword evidence="2" id="KW-0963">Cytoplasm</keyword>
<feature type="coiled-coil region" evidence="3">
    <location>
        <begin position="347"/>
        <end position="384"/>
    </location>
</feature>
<evidence type="ECO:0000313" key="5">
    <source>
        <dbReference type="EMBL" id="EKM54061.1"/>
    </source>
</evidence>
<feature type="compositionally biased region" description="Low complexity" evidence="4">
    <location>
        <begin position="69"/>
        <end position="83"/>
    </location>
</feature>
<name>K5UVK3_PHACS</name>
<dbReference type="KEGG" id="pco:PHACADRAFT_257659"/>
<evidence type="ECO:0000313" key="6">
    <source>
        <dbReference type="Proteomes" id="UP000008370"/>
    </source>
</evidence>
<dbReference type="OrthoDB" id="4977at2759"/>
<dbReference type="CDD" id="cd00371">
    <property type="entry name" value="HMA"/>
    <property type="match status" value="1"/>
</dbReference>
<evidence type="ECO:0000256" key="4">
    <source>
        <dbReference type="SAM" id="MobiDB-lite"/>
    </source>
</evidence>
<keyword evidence="3" id="KW-0175">Coiled coil</keyword>
<dbReference type="RefSeq" id="XP_007396763.1">
    <property type="nucleotide sequence ID" value="XM_007396701.1"/>
</dbReference>
<dbReference type="STRING" id="650164.K5UVK3"/>
<organism evidence="5 6">
    <name type="scientific">Phanerochaete carnosa (strain HHB-10118-sp)</name>
    <name type="common">White-rot fungus</name>
    <name type="synonym">Peniophora carnosa</name>
    <dbReference type="NCBI Taxonomy" id="650164"/>
    <lineage>
        <taxon>Eukaryota</taxon>
        <taxon>Fungi</taxon>
        <taxon>Dikarya</taxon>
        <taxon>Basidiomycota</taxon>
        <taxon>Agaricomycotina</taxon>
        <taxon>Agaricomycetes</taxon>
        <taxon>Polyporales</taxon>
        <taxon>Phanerochaetaceae</taxon>
        <taxon>Phanerochaete</taxon>
    </lineage>
</organism>
<keyword evidence="6" id="KW-1185">Reference proteome</keyword>
<feature type="compositionally biased region" description="Acidic residues" evidence="4">
    <location>
        <begin position="92"/>
        <end position="108"/>
    </location>
</feature>
<dbReference type="GO" id="GO:0007017">
    <property type="term" value="P:microtubule-based process"/>
    <property type="evidence" value="ECO:0007669"/>
    <property type="project" value="InterPro"/>
</dbReference>
<evidence type="ECO:0000256" key="2">
    <source>
        <dbReference type="ARBA" id="ARBA00022490"/>
    </source>
</evidence>
<feature type="compositionally biased region" description="Basic residues" evidence="4">
    <location>
        <begin position="45"/>
        <end position="57"/>
    </location>
</feature>
<dbReference type="HOGENOM" id="CLU_033559_0_0_1"/>
<sequence>MDPSEAGKKFRKAEKRRHRPRIQYTYPPSPTTSSGRSSPEIHHTLPSHHHHHHHQRPHASNLAQRLTNLKAELAALEAELGEAQTQESPALADDDDDDEPVDIAAEVEDTPKPVLEENDGPQKAVLISEVIDVKARLEKIGKLKDGKTGREKLVSAVLQGVGERSTSAEAVPGKDQEIPGGEEKKGESLPMKMEVRDIAEMDRRLGELERAVGASSTTVDETTPLPPPLLPLLTRLNTQLTLLAQPRHIDNISRRLKLLLSDLDRLSVINNQHNNPNAGAPQRRGTSGHFGHNQHGFAGMPSTPVSSSHPAPPPSPHPHTDALVPILNRLSPLLPHIPHILTRLRTLSTLHTNAAAFQGTLEALEEEQKRVRRALEELEGAVQSVEGSLKENETVVKGNVVEVERRVDEVTRKVEAMSVTGQ</sequence>
<evidence type="ECO:0000256" key="3">
    <source>
        <dbReference type="SAM" id="Coils"/>
    </source>
</evidence>
<feature type="region of interest" description="Disordered" evidence="4">
    <location>
        <begin position="1"/>
        <end position="120"/>
    </location>
</feature>
<protein>
    <submittedName>
        <fullName evidence="5">Uncharacterized protein</fullName>
    </submittedName>
</protein>
<proteinExistence type="predicted"/>
<dbReference type="GO" id="GO:0005869">
    <property type="term" value="C:dynactin complex"/>
    <property type="evidence" value="ECO:0007669"/>
    <property type="project" value="InterPro"/>
</dbReference>
<dbReference type="GeneID" id="18916910"/>
<comment type="subcellular location">
    <subcellularLocation>
        <location evidence="1">Cytoplasm</location>
    </subcellularLocation>
</comment>
<dbReference type="GO" id="GO:0005737">
    <property type="term" value="C:cytoplasm"/>
    <property type="evidence" value="ECO:0007669"/>
    <property type="project" value="UniProtKB-SubCell"/>
</dbReference>
<dbReference type="InterPro" id="IPR006121">
    <property type="entry name" value="HMA_dom"/>
</dbReference>
<dbReference type="InParanoid" id="K5UVK3"/>
<gene>
    <name evidence="5" type="ORF">PHACADRAFT_257659</name>
</gene>